<dbReference type="SUPFAM" id="SSF53335">
    <property type="entry name" value="S-adenosyl-L-methionine-dependent methyltransferases"/>
    <property type="match status" value="1"/>
</dbReference>
<dbReference type="InterPro" id="IPR041698">
    <property type="entry name" value="Methyltransf_25"/>
</dbReference>
<dbReference type="GO" id="GO:0008168">
    <property type="term" value="F:methyltransferase activity"/>
    <property type="evidence" value="ECO:0007669"/>
    <property type="project" value="UniProtKB-KW"/>
</dbReference>
<reference evidence="3 4" key="1">
    <citation type="submission" date="2009-04" db="EMBL/GenBank/DDBJ databases">
        <authorList>
            <person name="Qin X."/>
            <person name="Bachman B."/>
            <person name="Battles P."/>
            <person name="Bell A."/>
            <person name="Bess C."/>
            <person name="Bickham C."/>
            <person name="Chaboub L."/>
            <person name="Chen D."/>
            <person name="Coyle M."/>
            <person name="Deiros D.R."/>
            <person name="Dinh H."/>
            <person name="Forbes L."/>
            <person name="Fowler G."/>
            <person name="Francisco L."/>
            <person name="Fu Q."/>
            <person name="Gubbala S."/>
            <person name="Hale W."/>
            <person name="Han Y."/>
            <person name="Hemphill L."/>
            <person name="Highlander S.K."/>
            <person name="Hirani K."/>
            <person name="Hogues M."/>
            <person name="Jackson L."/>
            <person name="Jakkamsetti A."/>
            <person name="Javaid M."/>
            <person name="Jiang H."/>
            <person name="Korchina V."/>
            <person name="Kovar C."/>
            <person name="Lara F."/>
            <person name="Lee S."/>
            <person name="Mata R."/>
            <person name="Mathew T."/>
            <person name="Moen C."/>
            <person name="Morales K."/>
            <person name="Munidasa M."/>
            <person name="Nazareth L."/>
            <person name="Ngo R."/>
            <person name="Nguyen L."/>
            <person name="Okwuonu G."/>
            <person name="Ongeri F."/>
            <person name="Patil S."/>
            <person name="Petrosino J."/>
            <person name="Pham C."/>
            <person name="Pham P."/>
            <person name="Pu L.-L."/>
            <person name="Puazo M."/>
            <person name="Raj R."/>
            <person name="Reid J."/>
            <person name="Rouhana J."/>
            <person name="Saada N."/>
            <person name="Shang Y."/>
            <person name="Simmons D."/>
            <person name="Thornton R."/>
            <person name="Warren J."/>
            <person name="Weissenberger G."/>
            <person name="Zhang J."/>
            <person name="Zhang L."/>
            <person name="Zhou C."/>
            <person name="Zhu D."/>
            <person name="Muzny D."/>
            <person name="Worley K."/>
            <person name="Gibbs R."/>
        </authorList>
    </citation>
    <scope>NUCLEOTIDE SEQUENCE [LARGE SCALE GENOMIC DNA]</scope>
    <source>
        <strain evidence="3 4">ATCC 43531</strain>
    </source>
</reference>
<protein>
    <submittedName>
        <fullName evidence="3">Methyltransferase domain protein</fullName>
    </submittedName>
</protein>
<comment type="caution">
    <text evidence="3">The sequence shown here is derived from an EMBL/GenBank/DDBJ whole genome shotgun (WGS) entry which is preliminary data.</text>
</comment>
<dbReference type="EMBL" id="ACLA01000033">
    <property type="protein sequence ID" value="EEQ47641.1"/>
    <property type="molecule type" value="Genomic_DNA"/>
</dbReference>
<keyword evidence="4" id="KW-1185">Reference proteome</keyword>
<dbReference type="RefSeq" id="WP_006691070.1">
    <property type="nucleotide sequence ID" value="NZ_GG694008.1"/>
</dbReference>
<dbReference type="Gene3D" id="3.40.50.150">
    <property type="entry name" value="Vaccinia Virus protein VP39"/>
    <property type="match status" value="1"/>
</dbReference>
<dbReference type="Proteomes" id="UP000005309">
    <property type="component" value="Unassembled WGS sequence"/>
</dbReference>
<keyword evidence="3" id="KW-0489">Methyltransferase</keyword>
<dbReference type="GO" id="GO:0032259">
    <property type="term" value="P:methylation"/>
    <property type="evidence" value="ECO:0007669"/>
    <property type="project" value="UniProtKB-KW"/>
</dbReference>
<dbReference type="OrthoDB" id="8936324at2"/>
<evidence type="ECO:0000256" key="1">
    <source>
        <dbReference type="ARBA" id="ARBA00022679"/>
    </source>
</evidence>
<name>C4V643_9FIRM</name>
<dbReference type="eggNOG" id="COG2518">
    <property type="taxonomic scope" value="Bacteria"/>
</dbReference>
<evidence type="ECO:0000259" key="2">
    <source>
        <dbReference type="Pfam" id="PF13649"/>
    </source>
</evidence>
<dbReference type="PANTHER" id="PTHR43861:SF6">
    <property type="entry name" value="METHYLTRANSFERASE TYPE 11"/>
    <property type="match status" value="1"/>
</dbReference>
<dbReference type="HOGENOM" id="CLU_1265435_0_0_9"/>
<evidence type="ECO:0000313" key="4">
    <source>
        <dbReference type="Proteomes" id="UP000005309"/>
    </source>
</evidence>
<dbReference type="InterPro" id="IPR029063">
    <property type="entry name" value="SAM-dependent_MTases_sf"/>
</dbReference>
<sequence>MDTQDRWNEVKHQLEGEPLTLSPKMSATLQSPGNGFLFILARYKFALKMMANRKNLKVLDLGCNDGLGDLMILQNCHCEQVIGVDFDKDAIRWANENLKQDKLSFVQGNFMGMDIFPLGGDCVLSLDVIEHIPVEQEDMYFQTVCRNLKDDGFAVIGTPNVTMVPYSSSWNKIAHINNYDQKRLYDAMSRYFENVFIFGMNDEVLHTGMYPMTCYIMALGCGKKRRIDGKPV</sequence>
<keyword evidence="1 3" id="KW-0808">Transferase</keyword>
<organism evidence="3 4">
    <name type="scientific">Selenomonas flueggei ATCC 43531</name>
    <dbReference type="NCBI Taxonomy" id="638302"/>
    <lineage>
        <taxon>Bacteria</taxon>
        <taxon>Bacillati</taxon>
        <taxon>Bacillota</taxon>
        <taxon>Negativicutes</taxon>
        <taxon>Selenomonadales</taxon>
        <taxon>Selenomonadaceae</taxon>
        <taxon>Selenomonas</taxon>
    </lineage>
</organism>
<gene>
    <name evidence="3" type="ORF">HMPREF0908_1943</name>
</gene>
<dbReference type="AlphaFoldDB" id="C4V643"/>
<feature type="domain" description="Methyltransferase" evidence="2">
    <location>
        <begin position="58"/>
        <end position="152"/>
    </location>
</feature>
<dbReference type="PANTHER" id="PTHR43861">
    <property type="entry name" value="TRANS-ACONITATE 2-METHYLTRANSFERASE-RELATED"/>
    <property type="match status" value="1"/>
</dbReference>
<accession>C4V643</accession>
<evidence type="ECO:0000313" key="3">
    <source>
        <dbReference type="EMBL" id="EEQ47641.1"/>
    </source>
</evidence>
<proteinExistence type="predicted"/>
<dbReference type="Pfam" id="PF13649">
    <property type="entry name" value="Methyltransf_25"/>
    <property type="match status" value="1"/>
</dbReference>
<dbReference type="STRING" id="638302.HMPREF0908_1943"/>
<dbReference type="CDD" id="cd02440">
    <property type="entry name" value="AdoMet_MTases"/>
    <property type="match status" value="1"/>
</dbReference>